<evidence type="ECO:0000256" key="6">
    <source>
        <dbReference type="ARBA" id="ARBA00023133"/>
    </source>
</evidence>
<feature type="region of interest" description="Disordered" evidence="8">
    <location>
        <begin position="1"/>
        <end position="83"/>
    </location>
</feature>
<dbReference type="EMBL" id="JAPUFD010000006">
    <property type="protein sequence ID" value="MDI1487895.1"/>
    <property type="molecule type" value="Genomic_DNA"/>
</dbReference>
<dbReference type="Pfam" id="PF01218">
    <property type="entry name" value="Coprogen_oxidas"/>
    <property type="match status" value="1"/>
</dbReference>
<keyword evidence="5 9" id="KW-0560">Oxidoreductase</keyword>
<reference evidence="9" key="1">
    <citation type="journal article" date="2023" name="Genome Biol. Evol.">
        <title>First Whole Genome Sequence and Flow Cytometry Genome Size Data for the Lichen-Forming Fungus Ramalina farinacea (Ascomycota).</title>
        <authorList>
            <person name="Llewellyn T."/>
            <person name="Mian S."/>
            <person name="Hill R."/>
            <person name="Leitch I.J."/>
            <person name="Gaya E."/>
        </authorList>
    </citation>
    <scope>NUCLEOTIDE SEQUENCE</scope>
    <source>
        <strain evidence="9">LIQ254RAFAR</strain>
    </source>
</reference>
<evidence type="ECO:0000256" key="3">
    <source>
        <dbReference type="ARBA" id="ARBA00011738"/>
    </source>
</evidence>
<comment type="pathway">
    <text evidence="1">Porphyrin-containing compound metabolism; protoporphyrin-IX biosynthesis; protoporphyrinogen-IX from coproporphyrinogen-III (O2 route): step 1/1.</text>
</comment>
<dbReference type="NCBIfam" id="NF003727">
    <property type="entry name" value="PRK05330.1"/>
    <property type="match status" value="1"/>
</dbReference>
<evidence type="ECO:0000256" key="2">
    <source>
        <dbReference type="ARBA" id="ARBA00010644"/>
    </source>
</evidence>
<protein>
    <recommendedName>
        <fullName evidence="4">coproporphyrinogen oxidase</fullName>
        <ecNumber evidence="4">1.3.3.3</ecNumber>
    </recommendedName>
</protein>
<dbReference type="Proteomes" id="UP001161017">
    <property type="component" value="Unassembled WGS sequence"/>
</dbReference>
<dbReference type="InterPro" id="IPR036406">
    <property type="entry name" value="Coprogen_oxidase_aer_sf"/>
</dbReference>
<dbReference type="PRINTS" id="PR00073">
    <property type="entry name" value="COPRGNOXDASE"/>
</dbReference>
<proteinExistence type="inferred from homology"/>
<name>A0AA43QP83_9LECA</name>
<dbReference type="AlphaFoldDB" id="A0AA43QP83"/>
<comment type="similarity">
    <text evidence="2">Belongs to the aerobic coproporphyrinogen-III oxidase family.</text>
</comment>
<comment type="caution">
    <text evidence="9">The sequence shown here is derived from an EMBL/GenBank/DDBJ whole genome shotgun (WGS) entry which is preliminary data.</text>
</comment>
<dbReference type="InterPro" id="IPR001260">
    <property type="entry name" value="Coprogen_oxidase_aer"/>
</dbReference>
<dbReference type="EC" id="1.3.3.3" evidence="4"/>
<dbReference type="PANTHER" id="PTHR10755:SF0">
    <property type="entry name" value="OXYGEN-DEPENDENT COPROPORPHYRINOGEN-III OXIDASE, MITOCHONDRIAL"/>
    <property type="match status" value="1"/>
</dbReference>
<dbReference type="SUPFAM" id="SSF102886">
    <property type="entry name" value="Coproporphyrinogen III oxidase"/>
    <property type="match status" value="1"/>
</dbReference>
<dbReference type="Gene3D" id="3.40.1500.10">
    <property type="entry name" value="Coproporphyrinogen III oxidase, aerobic"/>
    <property type="match status" value="1"/>
</dbReference>
<keyword evidence="10" id="KW-1185">Reference proteome</keyword>
<evidence type="ECO:0000256" key="7">
    <source>
        <dbReference type="ARBA" id="ARBA00023244"/>
    </source>
</evidence>
<dbReference type="GO" id="GO:0004109">
    <property type="term" value="F:coproporphyrinogen oxidase activity"/>
    <property type="evidence" value="ECO:0007669"/>
    <property type="project" value="UniProtKB-EC"/>
</dbReference>
<comment type="subunit">
    <text evidence="3">Homodimer.</text>
</comment>
<dbReference type="GO" id="GO:0005737">
    <property type="term" value="C:cytoplasm"/>
    <property type="evidence" value="ECO:0007669"/>
    <property type="project" value="TreeGrafter"/>
</dbReference>
<accession>A0AA43QP83</accession>
<sequence length="440" mass="50559">MKLAPARCWHPEQRFRPRQTFPRSPPLLHRYYANQPPTPRPYNAKPTPKPLVEARPAAPKPDSASNPSTGYGPKAPEKSKGGGGLRIAVGVVIMWAVVYSMYADPLRAEPPSIAERDDLTKRESGVTPSSPMRLRMESFINEQQKHIVQTLETLDPDHRFRLDSWTRPGGGGGVSCVLQEGEVFEKAGVNTSTVYGTLPRPAIQKMRVNHKALDPDVESLEFFAAGLSCVLHPRNPNAPTVHFNYRYFETMDERGECNAWWFGGGTDLTPSYLYDEDVIHFHRTIKEACDKHDRAYFPRFKQWCDKYFHIPHRGESRGVGGIFFDDLDEQEKDQEQLFSFVKDCLLAFLPSYLPLVEKRKEMPFTEKEKEWQQLRRGRYVEFNLVHDRGTAFGLNTPSARVESILMSLPLTARWQYMHEAEKGSREERLLKVLKEPRDWV</sequence>
<keyword evidence="6" id="KW-0350">Heme biosynthesis</keyword>
<organism evidence="9 10">
    <name type="scientific">Ramalina farinacea</name>
    <dbReference type="NCBI Taxonomy" id="258253"/>
    <lineage>
        <taxon>Eukaryota</taxon>
        <taxon>Fungi</taxon>
        <taxon>Dikarya</taxon>
        <taxon>Ascomycota</taxon>
        <taxon>Pezizomycotina</taxon>
        <taxon>Lecanoromycetes</taxon>
        <taxon>OSLEUM clade</taxon>
        <taxon>Lecanoromycetidae</taxon>
        <taxon>Lecanorales</taxon>
        <taxon>Lecanorineae</taxon>
        <taxon>Ramalinaceae</taxon>
        <taxon>Ramalina</taxon>
    </lineage>
</organism>
<evidence type="ECO:0000256" key="8">
    <source>
        <dbReference type="SAM" id="MobiDB-lite"/>
    </source>
</evidence>
<keyword evidence="7" id="KW-0627">Porphyrin biosynthesis</keyword>
<dbReference type="PROSITE" id="PS01021">
    <property type="entry name" value="COPROGEN_OXIDASE"/>
    <property type="match status" value="1"/>
</dbReference>
<evidence type="ECO:0000313" key="10">
    <source>
        <dbReference type="Proteomes" id="UP001161017"/>
    </source>
</evidence>
<gene>
    <name evidence="9" type="primary">HEM13</name>
    <name evidence="9" type="ORF">OHK93_007168</name>
</gene>
<evidence type="ECO:0000256" key="5">
    <source>
        <dbReference type="ARBA" id="ARBA00023002"/>
    </source>
</evidence>
<evidence type="ECO:0000256" key="4">
    <source>
        <dbReference type="ARBA" id="ARBA00012869"/>
    </source>
</evidence>
<evidence type="ECO:0000256" key="1">
    <source>
        <dbReference type="ARBA" id="ARBA00005168"/>
    </source>
</evidence>
<dbReference type="PANTHER" id="PTHR10755">
    <property type="entry name" value="COPROPORPHYRINOGEN III OXIDASE, MITOCHONDRIAL"/>
    <property type="match status" value="1"/>
</dbReference>
<dbReference type="InterPro" id="IPR018375">
    <property type="entry name" value="Coprogen_oxidase_CS"/>
</dbReference>
<dbReference type="FunFam" id="3.40.1500.10:FF:000002">
    <property type="entry name" value="oxygen-dependent coproporphyrinogen-III oxidase, mitochondrial"/>
    <property type="match status" value="1"/>
</dbReference>
<evidence type="ECO:0000313" key="9">
    <source>
        <dbReference type="EMBL" id="MDI1487895.1"/>
    </source>
</evidence>
<dbReference type="GO" id="GO:0006782">
    <property type="term" value="P:protoporphyrinogen IX biosynthetic process"/>
    <property type="evidence" value="ECO:0007669"/>
    <property type="project" value="TreeGrafter"/>
</dbReference>